<proteinExistence type="predicted"/>
<dbReference type="RefSeq" id="WP_200435562.1">
    <property type="nucleotide sequence ID" value="NZ_JAEHFL010000005.1"/>
</dbReference>
<accession>A0A8I1HRA5</accession>
<dbReference type="Proteomes" id="UP000603369">
    <property type="component" value="Unassembled WGS sequence"/>
</dbReference>
<protein>
    <submittedName>
        <fullName evidence="7">Aromatic acid exporter family protein</fullName>
    </submittedName>
</protein>
<evidence type="ECO:0000256" key="4">
    <source>
        <dbReference type="ARBA" id="ARBA00023136"/>
    </source>
</evidence>
<keyword evidence="8" id="KW-1185">Reference proteome</keyword>
<evidence type="ECO:0000313" key="7">
    <source>
        <dbReference type="EMBL" id="MBK3427708.1"/>
    </source>
</evidence>
<name>A0A8I1HRA5_9CORY</name>
<evidence type="ECO:0000256" key="1">
    <source>
        <dbReference type="ARBA" id="ARBA00004141"/>
    </source>
</evidence>
<feature type="transmembrane region" description="Helical" evidence="5">
    <location>
        <begin position="156"/>
        <end position="176"/>
    </location>
</feature>
<keyword evidence="3 5" id="KW-1133">Transmembrane helix</keyword>
<sequence length="399" mass="43085">MLEGMSEAKERVSTRQKLRVIDRSVLSRVNRIRSRFVYIIQATIGAALAYWVAGDVVGHPQPFFAPISAVIILGMSGGDRMKKALEMSIGGIIGVAVGDLLFQIVGQGPFQIFFIVGAGLVVGSFLTKSPLVTNQIVFGAILIATIFPPTEGPGGLHRAIDAMIGSGIGLITIALIPNSPLVEARREVSKVLKVASSILADVTYGIRHQDPAVIRDAREAVRGTQDSVNTLLSAAQSGREASEVSPLLWASRRSIRSLERILLPVDNAVRGVRVLSRQALGLTEDRDKVSDEQVELLDELSEIMLAISELYGQGKKHGHDEAIEIPDLVQRLRIVGGRAGLDIIDREGTLSAYMILGQTRSIVVDMLMVCGLSRESAVAHLVPTSQHPAYPPEVWGRED</sequence>
<feature type="transmembrane region" description="Helical" evidence="5">
    <location>
        <begin position="131"/>
        <end position="150"/>
    </location>
</feature>
<evidence type="ECO:0000256" key="2">
    <source>
        <dbReference type="ARBA" id="ARBA00022692"/>
    </source>
</evidence>
<dbReference type="InterPro" id="IPR049453">
    <property type="entry name" value="Memb_transporter_dom"/>
</dbReference>
<comment type="subcellular location">
    <subcellularLocation>
        <location evidence="1">Membrane</location>
        <topology evidence="1">Multi-pass membrane protein</topology>
    </subcellularLocation>
</comment>
<reference evidence="7 8" key="1">
    <citation type="submission" date="2020-12" db="EMBL/GenBank/DDBJ databases">
        <title>Draft genome sequence of the commensal strain Corynebacterium tuberculostearicum MFP09/CIP 102622 isolated from human skin.</title>
        <authorList>
            <person name="Boukerb A.M."/>
            <person name="Janvier X."/>
            <person name="Feuilloley M.G.J."/>
            <person name="Groboillot A."/>
        </authorList>
    </citation>
    <scope>NUCLEOTIDE SEQUENCE [LARGE SCALE GENOMIC DNA]</scope>
    <source>
        <strain evidence="7 8">CIP 102622</strain>
    </source>
</reference>
<keyword evidence="2 5" id="KW-0812">Transmembrane</keyword>
<dbReference type="EMBL" id="JAEHFL010000005">
    <property type="protein sequence ID" value="MBK3427708.1"/>
    <property type="molecule type" value="Genomic_DNA"/>
</dbReference>
<keyword evidence="4 5" id="KW-0472">Membrane</keyword>
<dbReference type="Pfam" id="PF13515">
    <property type="entry name" value="FUSC_2"/>
    <property type="match status" value="1"/>
</dbReference>
<feature type="transmembrane region" description="Helical" evidence="5">
    <location>
        <begin position="110"/>
        <end position="126"/>
    </location>
</feature>
<dbReference type="AlphaFoldDB" id="A0A8I1HRA5"/>
<feature type="transmembrane region" description="Helical" evidence="5">
    <location>
        <begin position="36"/>
        <end position="53"/>
    </location>
</feature>
<evidence type="ECO:0000256" key="5">
    <source>
        <dbReference type="SAM" id="Phobius"/>
    </source>
</evidence>
<evidence type="ECO:0000259" key="6">
    <source>
        <dbReference type="Pfam" id="PF13515"/>
    </source>
</evidence>
<evidence type="ECO:0000256" key="3">
    <source>
        <dbReference type="ARBA" id="ARBA00022989"/>
    </source>
</evidence>
<evidence type="ECO:0000313" key="8">
    <source>
        <dbReference type="Proteomes" id="UP000603369"/>
    </source>
</evidence>
<dbReference type="GO" id="GO:0016020">
    <property type="term" value="C:membrane"/>
    <property type="evidence" value="ECO:0007669"/>
    <property type="project" value="UniProtKB-SubCell"/>
</dbReference>
<organism evidence="7 8">
    <name type="scientific">Corynebacterium tuberculostearicum</name>
    <dbReference type="NCBI Taxonomy" id="38304"/>
    <lineage>
        <taxon>Bacteria</taxon>
        <taxon>Bacillati</taxon>
        <taxon>Actinomycetota</taxon>
        <taxon>Actinomycetes</taxon>
        <taxon>Mycobacteriales</taxon>
        <taxon>Corynebacteriaceae</taxon>
        <taxon>Corynebacterium</taxon>
    </lineage>
</organism>
<feature type="domain" description="Integral membrane bound transporter" evidence="6">
    <location>
        <begin position="50"/>
        <end position="171"/>
    </location>
</feature>
<comment type="caution">
    <text evidence="7">The sequence shown here is derived from an EMBL/GenBank/DDBJ whole genome shotgun (WGS) entry which is preliminary data.</text>
</comment>
<gene>
    <name evidence="7" type="ORF">JDP02_04150</name>
</gene>